<keyword evidence="2" id="KW-1185">Reference proteome</keyword>
<dbReference type="AlphaFoldDB" id="A0A5J5F9C7"/>
<sequence length="256" mass="27510">MSDPRLQSALNDYSVSVQRYKLLAALLPPSLRPPMLDRFQHRNNRWAVERRTGEVRKVIERMELQLKRAQPAVAAPSGIPVASCNPLDGALQDFQESAAAAENPGQQHPNMAGTHNDQASVLEKIQRASQEDLVSLHDSTADRDSVVTTPQAVCLSPDSHSAFPRSADTDKVCSDAACEPVDFSPADELDAIVRVGVVSPDAAIRMSRLIDTLKADGASSSVVKKVYTAFLTSVPDGRAAKKASGCISHGEDGVEE</sequence>
<reference evidence="1 2" key="1">
    <citation type="submission" date="2019-09" db="EMBL/GenBank/DDBJ databases">
        <title>Draft genome of the ectomycorrhizal ascomycete Sphaerosporella brunnea.</title>
        <authorList>
            <consortium name="DOE Joint Genome Institute"/>
            <person name="Benucci G.M."/>
            <person name="Marozzi G."/>
            <person name="Antonielli L."/>
            <person name="Sanchez S."/>
            <person name="Marco P."/>
            <person name="Wang X."/>
            <person name="Falini L.B."/>
            <person name="Barry K."/>
            <person name="Haridas S."/>
            <person name="Lipzen A."/>
            <person name="Labutti K."/>
            <person name="Grigoriev I.V."/>
            <person name="Murat C."/>
            <person name="Martin F."/>
            <person name="Albertini E."/>
            <person name="Donnini D."/>
            <person name="Bonito G."/>
        </authorList>
    </citation>
    <scope>NUCLEOTIDE SEQUENCE [LARGE SCALE GENOMIC DNA]</scope>
    <source>
        <strain evidence="1 2">Sb_GMNB300</strain>
    </source>
</reference>
<comment type="caution">
    <text evidence="1">The sequence shown here is derived from an EMBL/GenBank/DDBJ whole genome shotgun (WGS) entry which is preliminary data.</text>
</comment>
<name>A0A5J5F9C7_9PEZI</name>
<evidence type="ECO:0000313" key="2">
    <source>
        <dbReference type="Proteomes" id="UP000326924"/>
    </source>
</evidence>
<accession>A0A5J5F9C7</accession>
<dbReference type="EMBL" id="VXIS01000009">
    <property type="protein sequence ID" value="KAA8914038.1"/>
    <property type="molecule type" value="Genomic_DNA"/>
</dbReference>
<gene>
    <name evidence="1" type="ORF">FN846DRAFT_886175</name>
</gene>
<dbReference type="InParanoid" id="A0A5J5F9C7"/>
<protein>
    <submittedName>
        <fullName evidence="1">Uncharacterized protein</fullName>
    </submittedName>
</protein>
<organism evidence="1 2">
    <name type="scientific">Sphaerosporella brunnea</name>
    <dbReference type="NCBI Taxonomy" id="1250544"/>
    <lineage>
        <taxon>Eukaryota</taxon>
        <taxon>Fungi</taxon>
        <taxon>Dikarya</taxon>
        <taxon>Ascomycota</taxon>
        <taxon>Pezizomycotina</taxon>
        <taxon>Pezizomycetes</taxon>
        <taxon>Pezizales</taxon>
        <taxon>Pyronemataceae</taxon>
        <taxon>Sphaerosporella</taxon>
    </lineage>
</organism>
<dbReference type="Proteomes" id="UP000326924">
    <property type="component" value="Unassembled WGS sequence"/>
</dbReference>
<evidence type="ECO:0000313" key="1">
    <source>
        <dbReference type="EMBL" id="KAA8914038.1"/>
    </source>
</evidence>
<proteinExistence type="predicted"/>